<protein>
    <submittedName>
        <fullName evidence="2">Uncharacterized protein</fullName>
    </submittedName>
</protein>
<evidence type="ECO:0000313" key="3">
    <source>
        <dbReference type="Proteomes" id="UP000013827"/>
    </source>
</evidence>
<evidence type="ECO:0000313" key="2">
    <source>
        <dbReference type="EnsemblProtists" id="EOD37162"/>
    </source>
</evidence>
<dbReference type="AlphaFoldDB" id="A0A0D3KN27"/>
<feature type="region of interest" description="Disordered" evidence="1">
    <location>
        <begin position="1"/>
        <end position="22"/>
    </location>
</feature>
<feature type="region of interest" description="Disordered" evidence="1">
    <location>
        <begin position="100"/>
        <end position="126"/>
    </location>
</feature>
<dbReference type="EnsemblProtists" id="EOD37162">
    <property type="protein sequence ID" value="EOD37162"/>
    <property type="gene ID" value="EMIHUDRAFT_454964"/>
</dbReference>
<reference evidence="3" key="1">
    <citation type="journal article" date="2013" name="Nature">
        <title>Pan genome of the phytoplankton Emiliania underpins its global distribution.</title>
        <authorList>
            <person name="Read B.A."/>
            <person name="Kegel J."/>
            <person name="Klute M.J."/>
            <person name="Kuo A."/>
            <person name="Lefebvre S.C."/>
            <person name="Maumus F."/>
            <person name="Mayer C."/>
            <person name="Miller J."/>
            <person name="Monier A."/>
            <person name="Salamov A."/>
            <person name="Young J."/>
            <person name="Aguilar M."/>
            <person name="Claverie J.M."/>
            <person name="Frickenhaus S."/>
            <person name="Gonzalez K."/>
            <person name="Herman E.K."/>
            <person name="Lin Y.C."/>
            <person name="Napier J."/>
            <person name="Ogata H."/>
            <person name="Sarno A.F."/>
            <person name="Shmutz J."/>
            <person name="Schroeder D."/>
            <person name="de Vargas C."/>
            <person name="Verret F."/>
            <person name="von Dassow P."/>
            <person name="Valentin K."/>
            <person name="Van de Peer Y."/>
            <person name="Wheeler G."/>
            <person name="Dacks J.B."/>
            <person name="Delwiche C.F."/>
            <person name="Dyhrman S.T."/>
            <person name="Glockner G."/>
            <person name="John U."/>
            <person name="Richards T."/>
            <person name="Worden A.Z."/>
            <person name="Zhang X."/>
            <person name="Grigoriev I.V."/>
            <person name="Allen A.E."/>
            <person name="Bidle K."/>
            <person name="Borodovsky M."/>
            <person name="Bowler C."/>
            <person name="Brownlee C."/>
            <person name="Cock J.M."/>
            <person name="Elias M."/>
            <person name="Gladyshev V.N."/>
            <person name="Groth M."/>
            <person name="Guda C."/>
            <person name="Hadaegh A."/>
            <person name="Iglesias-Rodriguez M.D."/>
            <person name="Jenkins J."/>
            <person name="Jones B.M."/>
            <person name="Lawson T."/>
            <person name="Leese F."/>
            <person name="Lindquist E."/>
            <person name="Lobanov A."/>
            <person name="Lomsadze A."/>
            <person name="Malik S.B."/>
            <person name="Marsh M.E."/>
            <person name="Mackinder L."/>
            <person name="Mock T."/>
            <person name="Mueller-Roeber B."/>
            <person name="Pagarete A."/>
            <person name="Parker M."/>
            <person name="Probert I."/>
            <person name="Quesneville H."/>
            <person name="Raines C."/>
            <person name="Rensing S.A."/>
            <person name="Riano-Pachon D.M."/>
            <person name="Richier S."/>
            <person name="Rokitta S."/>
            <person name="Shiraiwa Y."/>
            <person name="Soanes D.M."/>
            <person name="van der Giezen M."/>
            <person name="Wahlund T.M."/>
            <person name="Williams B."/>
            <person name="Wilson W."/>
            <person name="Wolfe G."/>
            <person name="Wurch L.L."/>
        </authorList>
    </citation>
    <scope>NUCLEOTIDE SEQUENCE</scope>
</reference>
<dbReference type="RefSeq" id="XP_005789591.1">
    <property type="nucleotide sequence ID" value="XM_005789534.1"/>
</dbReference>
<dbReference type="HOGENOM" id="CLU_1985787_0_0_1"/>
<dbReference type="Proteomes" id="UP000013827">
    <property type="component" value="Unassembled WGS sequence"/>
</dbReference>
<proteinExistence type="predicted"/>
<keyword evidence="3" id="KW-1185">Reference proteome</keyword>
<accession>A0A0D3KN27</accession>
<dbReference type="KEGG" id="ehx:EMIHUDRAFT_454964"/>
<name>A0A0D3KN27_EMIH1</name>
<evidence type="ECO:0000256" key="1">
    <source>
        <dbReference type="SAM" id="MobiDB-lite"/>
    </source>
</evidence>
<organism evidence="2 3">
    <name type="scientific">Emiliania huxleyi (strain CCMP1516)</name>
    <dbReference type="NCBI Taxonomy" id="280463"/>
    <lineage>
        <taxon>Eukaryota</taxon>
        <taxon>Haptista</taxon>
        <taxon>Haptophyta</taxon>
        <taxon>Prymnesiophyceae</taxon>
        <taxon>Isochrysidales</taxon>
        <taxon>Noelaerhabdaceae</taxon>
        <taxon>Emiliania</taxon>
    </lineage>
</organism>
<sequence>MSFTCERSGPHRRCSVSSASDRRARCGWEAEAVQKRIKEGVKKESHGARPAERRPARTAVTIYPTSIVDGNLENCASKGMPDWLLLAVRPGGIHCQLRRRSDSVDGRPSAWLVPSRPAGDAHSLLG</sequence>
<dbReference type="PaxDb" id="2903-EOD37162"/>
<dbReference type="GeneID" id="17282432"/>
<reference evidence="2" key="2">
    <citation type="submission" date="2024-10" db="UniProtKB">
        <authorList>
            <consortium name="EnsemblProtists"/>
        </authorList>
    </citation>
    <scope>IDENTIFICATION</scope>
</reference>